<dbReference type="Proteomes" id="UP001153954">
    <property type="component" value="Unassembled WGS sequence"/>
</dbReference>
<evidence type="ECO:0000313" key="2">
    <source>
        <dbReference type="Proteomes" id="UP001153954"/>
    </source>
</evidence>
<evidence type="ECO:0000313" key="1">
    <source>
        <dbReference type="EMBL" id="CAH2108204.1"/>
    </source>
</evidence>
<evidence type="ECO:0008006" key="3">
    <source>
        <dbReference type="Google" id="ProtNLM"/>
    </source>
</evidence>
<accession>A0AAU9VA38</accession>
<proteinExistence type="predicted"/>
<dbReference type="AlphaFoldDB" id="A0AAU9VA38"/>
<organism evidence="1 2">
    <name type="scientific">Euphydryas editha</name>
    <name type="common">Edith's checkerspot</name>
    <dbReference type="NCBI Taxonomy" id="104508"/>
    <lineage>
        <taxon>Eukaryota</taxon>
        <taxon>Metazoa</taxon>
        <taxon>Ecdysozoa</taxon>
        <taxon>Arthropoda</taxon>
        <taxon>Hexapoda</taxon>
        <taxon>Insecta</taxon>
        <taxon>Pterygota</taxon>
        <taxon>Neoptera</taxon>
        <taxon>Endopterygota</taxon>
        <taxon>Lepidoptera</taxon>
        <taxon>Glossata</taxon>
        <taxon>Ditrysia</taxon>
        <taxon>Papilionoidea</taxon>
        <taxon>Nymphalidae</taxon>
        <taxon>Nymphalinae</taxon>
        <taxon>Euphydryas</taxon>
    </lineage>
</organism>
<reference evidence="1" key="1">
    <citation type="submission" date="2022-03" db="EMBL/GenBank/DDBJ databases">
        <authorList>
            <person name="Tunstrom K."/>
        </authorList>
    </citation>
    <scope>NUCLEOTIDE SEQUENCE</scope>
</reference>
<comment type="caution">
    <text evidence="1">The sequence shown here is derived from an EMBL/GenBank/DDBJ whole genome shotgun (WGS) entry which is preliminary data.</text>
</comment>
<name>A0AAU9VA38_EUPED</name>
<protein>
    <recommendedName>
        <fullName evidence="3">Reverse transcriptase</fullName>
    </recommendedName>
</protein>
<sequence>MDSFVRSLSFNSNQSDMMEQCVQEENNVQEIEEVLNEAQRGPEKRTRQEIEEEVDDNGDFVTVNGRSKRLFRSYSDNNNQGNTTEEIAVEKSGFVVRLSSKQILPKQFGMAKLLTKENIKNIIAIKYRSPFKVNIMFKTKEDANKLLNCQKFNESEYICQSVDEVTISYGIVRNVDLDVEEKEILEQFKCEYDIVNTKRLRRLTDNGKWVDSSVIRLAFKSSSLPSYIFGYGCRFKVEPYIFPVTQCSGCWRFGHIKKFCPIRKIKCPKCGQDHENCETNIFVCINCKGKHMALDKSCPVFITEKIVKKLMSENNCTYKRALMIYNQSNTQAKRITLSQIRILYYTI</sequence>
<gene>
    <name evidence="1" type="ORF">EEDITHA_LOCUS22162</name>
</gene>
<dbReference type="EMBL" id="CAKOGL010000031">
    <property type="protein sequence ID" value="CAH2108204.1"/>
    <property type="molecule type" value="Genomic_DNA"/>
</dbReference>
<keyword evidence="2" id="KW-1185">Reference proteome</keyword>